<proteinExistence type="predicted"/>
<feature type="transmembrane region" description="Helical" evidence="1">
    <location>
        <begin position="12"/>
        <end position="35"/>
    </location>
</feature>
<name>A1ZC50_MICM2</name>
<evidence type="ECO:0000256" key="1">
    <source>
        <dbReference type="SAM" id="Phobius"/>
    </source>
</evidence>
<evidence type="ECO:0000313" key="3">
    <source>
        <dbReference type="Proteomes" id="UP000004095"/>
    </source>
</evidence>
<keyword evidence="1" id="KW-1133">Transmembrane helix</keyword>
<dbReference type="EMBL" id="AAWS01000001">
    <property type="protein sequence ID" value="EAY31852.1"/>
    <property type="molecule type" value="Genomic_DNA"/>
</dbReference>
<sequence length="43" mass="5053">MDSVRLKTVSMLIKITLLMLVVYIFGKVCIFVQLYQQKFLDTL</sequence>
<accession>A1ZC50</accession>
<keyword evidence="3" id="KW-1185">Reference proteome</keyword>
<keyword evidence="1" id="KW-0472">Membrane</keyword>
<reference evidence="2 3" key="1">
    <citation type="submission" date="2007-01" db="EMBL/GenBank/DDBJ databases">
        <authorList>
            <person name="Haygood M."/>
            <person name="Podell S."/>
            <person name="Anderson C."/>
            <person name="Hopkinson B."/>
            <person name="Roe K."/>
            <person name="Barbeau K."/>
            <person name="Gaasterland T."/>
            <person name="Ferriera S."/>
            <person name="Johnson J."/>
            <person name="Kravitz S."/>
            <person name="Beeson K."/>
            <person name="Sutton G."/>
            <person name="Rogers Y.-H."/>
            <person name="Friedman R."/>
            <person name="Frazier M."/>
            <person name="Venter J.C."/>
        </authorList>
    </citation>
    <scope>NUCLEOTIDE SEQUENCE [LARGE SCALE GENOMIC DNA]</scope>
    <source>
        <strain evidence="2 3">ATCC 23134</strain>
    </source>
</reference>
<organism evidence="2 3">
    <name type="scientific">Microscilla marina ATCC 23134</name>
    <dbReference type="NCBI Taxonomy" id="313606"/>
    <lineage>
        <taxon>Bacteria</taxon>
        <taxon>Pseudomonadati</taxon>
        <taxon>Bacteroidota</taxon>
        <taxon>Cytophagia</taxon>
        <taxon>Cytophagales</taxon>
        <taxon>Microscillaceae</taxon>
        <taxon>Microscilla</taxon>
    </lineage>
</organism>
<keyword evidence="1" id="KW-0812">Transmembrane</keyword>
<dbReference type="Proteomes" id="UP000004095">
    <property type="component" value="Unassembled WGS sequence"/>
</dbReference>
<comment type="caution">
    <text evidence="2">The sequence shown here is derived from an EMBL/GenBank/DDBJ whole genome shotgun (WGS) entry which is preliminary data.</text>
</comment>
<protein>
    <submittedName>
        <fullName evidence="2">Uncharacterized protein</fullName>
    </submittedName>
</protein>
<gene>
    <name evidence="2" type="ORF">M23134_01881</name>
</gene>
<dbReference type="AlphaFoldDB" id="A1ZC50"/>
<evidence type="ECO:0000313" key="2">
    <source>
        <dbReference type="EMBL" id="EAY31852.1"/>
    </source>
</evidence>